<dbReference type="Pfam" id="PF01284">
    <property type="entry name" value="MARVEL"/>
    <property type="match status" value="1"/>
</dbReference>
<dbReference type="RefSeq" id="XP_002122910.1">
    <property type="nucleotide sequence ID" value="XM_002122874.4"/>
</dbReference>
<sequence length="201" mass="22252">MMEAEKYSHEDDLTAADTSMISSTSPYQPTTEPVSNRKVVFGGFILHMEYAKSITGILKVVQLIFSIVVASCVGSAPYCLEACGGVHYLNFVSISCIVFTLILLVVFAFGLQEKLSFINWPLTDLINCVFYSVMFLISSFVMALNAPLPVYQAAAVFGFLTTILFIVSSWLAFQAFRQYQARRRTMISHIQNAGGAVLEIQ</sequence>
<dbReference type="Proteomes" id="UP000008144">
    <property type="component" value="Chromosome 14"/>
</dbReference>
<dbReference type="GO" id="GO:0016020">
    <property type="term" value="C:membrane"/>
    <property type="evidence" value="ECO:0000318"/>
    <property type="project" value="GO_Central"/>
</dbReference>
<evidence type="ECO:0000256" key="4">
    <source>
        <dbReference type="ARBA" id="ARBA00023136"/>
    </source>
</evidence>
<accession>A0A1W2WA37</accession>
<dbReference type="InParanoid" id="F7AGA2"/>
<evidence type="ECO:0000259" key="7">
    <source>
        <dbReference type="PROSITE" id="PS51225"/>
    </source>
</evidence>
<reference evidence="8" key="4">
    <citation type="submission" date="2025-09" db="UniProtKB">
        <authorList>
            <consortium name="Ensembl"/>
        </authorList>
    </citation>
    <scope>IDENTIFICATION</scope>
</reference>
<dbReference type="HOGENOM" id="CLU_104458_0_0_1"/>
<evidence type="ECO:0000256" key="3">
    <source>
        <dbReference type="ARBA" id="ARBA00022989"/>
    </source>
</evidence>
<feature type="transmembrane region" description="Helical" evidence="6">
    <location>
        <begin position="150"/>
        <end position="173"/>
    </location>
</feature>
<accession>F7AGA2</accession>
<gene>
    <name evidence="8" type="primary">LOC100185963</name>
</gene>
<dbReference type="FunCoup" id="F7AGA2">
    <property type="interactions" value="1"/>
</dbReference>
<dbReference type="KEGG" id="cin:100185963"/>
<reference evidence="8" key="2">
    <citation type="journal article" date="2008" name="Genome Biol.">
        <title>Improved genome assembly and evidence-based global gene model set for the chordate Ciona intestinalis: new insight into intron and operon populations.</title>
        <authorList>
            <person name="Satou Y."/>
            <person name="Mineta K."/>
            <person name="Ogasawara M."/>
            <person name="Sasakura Y."/>
            <person name="Shoguchi E."/>
            <person name="Ueno K."/>
            <person name="Yamada L."/>
            <person name="Matsumoto J."/>
            <person name="Wasserscheid J."/>
            <person name="Dewar K."/>
            <person name="Wiley G.B."/>
            <person name="Macmil S.L."/>
            <person name="Roe B.A."/>
            <person name="Zeller R.W."/>
            <person name="Hastings K.E."/>
            <person name="Lemaire P."/>
            <person name="Lindquist E."/>
            <person name="Endo T."/>
            <person name="Hotta K."/>
            <person name="Inaba K."/>
        </authorList>
    </citation>
    <scope>NUCLEOTIDE SEQUENCE [LARGE SCALE GENOMIC DNA]</scope>
    <source>
        <strain evidence="8">wild type</strain>
    </source>
</reference>
<evidence type="ECO:0000256" key="5">
    <source>
        <dbReference type="PROSITE-ProRule" id="PRU00581"/>
    </source>
</evidence>
<dbReference type="GeneID" id="100185963"/>
<dbReference type="AlphaFoldDB" id="F7AGA2"/>
<dbReference type="PANTHER" id="PTHR22776">
    <property type="entry name" value="MARVEL-CONTAINING POTENTIAL LIPID RAFT-ASSOCIATED PROTEIN"/>
    <property type="match status" value="1"/>
</dbReference>
<dbReference type="PROSITE" id="PS51225">
    <property type="entry name" value="MARVEL"/>
    <property type="match status" value="1"/>
</dbReference>
<dbReference type="EMBL" id="EAAA01001316">
    <property type="status" value="NOT_ANNOTATED_CDS"/>
    <property type="molecule type" value="Genomic_DNA"/>
</dbReference>
<evidence type="ECO:0000256" key="2">
    <source>
        <dbReference type="ARBA" id="ARBA00022692"/>
    </source>
</evidence>
<dbReference type="InterPro" id="IPR050578">
    <property type="entry name" value="MARVEL-CKLF_proteins"/>
</dbReference>
<evidence type="ECO:0000256" key="6">
    <source>
        <dbReference type="SAM" id="Phobius"/>
    </source>
</evidence>
<dbReference type="OrthoDB" id="10028364at2759"/>
<evidence type="ECO:0000313" key="8">
    <source>
        <dbReference type="Ensembl" id="ENSCINP00000026019.2"/>
    </source>
</evidence>
<feature type="transmembrane region" description="Helical" evidence="6">
    <location>
        <begin position="88"/>
        <end position="110"/>
    </location>
</feature>
<feature type="transmembrane region" description="Helical" evidence="6">
    <location>
        <begin position="56"/>
        <end position="76"/>
    </location>
</feature>
<feature type="domain" description="MARVEL" evidence="7">
    <location>
        <begin position="50"/>
        <end position="177"/>
    </location>
</feature>
<dbReference type="OMA" id="AADTSMI"/>
<dbReference type="GeneTree" id="ENSGT00940000166637"/>
<reference evidence="8" key="3">
    <citation type="submission" date="2025-08" db="UniProtKB">
        <authorList>
            <consortium name="Ensembl"/>
        </authorList>
    </citation>
    <scope>IDENTIFICATION</scope>
</reference>
<reference evidence="9" key="1">
    <citation type="journal article" date="2002" name="Science">
        <title>The draft genome of Ciona intestinalis: insights into chordate and vertebrate origins.</title>
        <authorList>
            <person name="Dehal P."/>
            <person name="Satou Y."/>
            <person name="Campbell R.K."/>
            <person name="Chapman J."/>
            <person name="Degnan B."/>
            <person name="De Tomaso A."/>
            <person name="Davidson B."/>
            <person name="Di Gregorio A."/>
            <person name="Gelpke M."/>
            <person name="Goodstein D.M."/>
            <person name="Harafuji N."/>
            <person name="Hastings K.E."/>
            <person name="Ho I."/>
            <person name="Hotta K."/>
            <person name="Huang W."/>
            <person name="Kawashima T."/>
            <person name="Lemaire P."/>
            <person name="Martinez D."/>
            <person name="Meinertzhagen I.A."/>
            <person name="Necula S."/>
            <person name="Nonaka M."/>
            <person name="Putnam N."/>
            <person name="Rash S."/>
            <person name="Saiga H."/>
            <person name="Satake M."/>
            <person name="Terry A."/>
            <person name="Yamada L."/>
            <person name="Wang H.G."/>
            <person name="Awazu S."/>
            <person name="Azumi K."/>
            <person name="Boore J."/>
            <person name="Branno M."/>
            <person name="Chin-Bow S."/>
            <person name="DeSantis R."/>
            <person name="Doyle S."/>
            <person name="Francino P."/>
            <person name="Keys D.N."/>
            <person name="Haga S."/>
            <person name="Hayashi H."/>
            <person name="Hino K."/>
            <person name="Imai K.S."/>
            <person name="Inaba K."/>
            <person name="Kano S."/>
            <person name="Kobayashi K."/>
            <person name="Kobayashi M."/>
            <person name="Lee B.I."/>
            <person name="Makabe K.W."/>
            <person name="Manohar C."/>
            <person name="Matassi G."/>
            <person name="Medina M."/>
            <person name="Mochizuki Y."/>
            <person name="Mount S."/>
            <person name="Morishita T."/>
            <person name="Miura S."/>
            <person name="Nakayama A."/>
            <person name="Nishizaka S."/>
            <person name="Nomoto H."/>
            <person name="Ohta F."/>
            <person name="Oishi K."/>
            <person name="Rigoutsos I."/>
            <person name="Sano M."/>
            <person name="Sasaki A."/>
            <person name="Sasakura Y."/>
            <person name="Shoguchi E."/>
            <person name="Shin-i T."/>
            <person name="Spagnuolo A."/>
            <person name="Stainier D."/>
            <person name="Suzuki M.M."/>
            <person name="Tassy O."/>
            <person name="Takatori N."/>
            <person name="Tokuoka M."/>
            <person name="Yagi K."/>
            <person name="Yoshizaki F."/>
            <person name="Wada S."/>
            <person name="Zhang C."/>
            <person name="Hyatt P.D."/>
            <person name="Larimer F."/>
            <person name="Detter C."/>
            <person name="Doggett N."/>
            <person name="Glavina T."/>
            <person name="Hawkins T."/>
            <person name="Richardson P."/>
            <person name="Lucas S."/>
            <person name="Kohara Y."/>
            <person name="Levine M."/>
            <person name="Satoh N."/>
            <person name="Rokhsar D.S."/>
        </authorList>
    </citation>
    <scope>NUCLEOTIDE SEQUENCE [LARGE SCALE GENOMIC DNA]</scope>
</reference>
<dbReference type="Ensembl" id="ENSCINT00000026265.2">
    <property type="protein sequence ID" value="ENSCINP00000026019.2"/>
    <property type="gene ID" value="ENSCING00000014370.2"/>
</dbReference>
<keyword evidence="9" id="KW-1185">Reference proteome</keyword>
<keyword evidence="2 5" id="KW-0812">Transmembrane</keyword>
<comment type="subcellular location">
    <subcellularLocation>
        <location evidence="1">Membrane</location>
        <topology evidence="1">Multi-pass membrane protein</topology>
    </subcellularLocation>
</comment>
<keyword evidence="3 6" id="KW-1133">Transmembrane helix</keyword>
<name>F7AGA2_CIOIN</name>
<evidence type="ECO:0000256" key="1">
    <source>
        <dbReference type="ARBA" id="ARBA00004141"/>
    </source>
</evidence>
<evidence type="ECO:0000313" key="9">
    <source>
        <dbReference type="Proteomes" id="UP000008144"/>
    </source>
</evidence>
<dbReference type="PANTHER" id="PTHR22776:SF49">
    <property type="entry name" value="MARVEL DOMAIN-CONTAINING PROTEIN"/>
    <property type="match status" value="1"/>
</dbReference>
<protein>
    <submittedName>
        <fullName evidence="8">CKLF-like MARVEL transmembrane domain-containing protein 4</fullName>
    </submittedName>
</protein>
<proteinExistence type="predicted"/>
<keyword evidence="4 5" id="KW-0472">Membrane</keyword>
<feature type="transmembrane region" description="Helical" evidence="6">
    <location>
        <begin position="122"/>
        <end position="144"/>
    </location>
</feature>
<organism evidence="8 9">
    <name type="scientific">Ciona intestinalis</name>
    <name type="common">Transparent sea squirt</name>
    <name type="synonym">Ascidia intestinalis</name>
    <dbReference type="NCBI Taxonomy" id="7719"/>
    <lineage>
        <taxon>Eukaryota</taxon>
        <taxon>Metazoa</taxon>
        <taxon>Chordata</taxon>
        <taxon>Tunicata</taxon>
        <taxon>Ascidiacea</taxon>
        <taxon>Phlebobranchia</taxon>
        <taxon>Cionidae</taxon>
        <taxon>Ciona</taxon>
    </lineage>
</organism>
<dbReference type="InterPro" id="IPR008253">
    <property type="entry name" value="Marvel"/>
</dbReference>